<organism evidence="1 3">
    <name type="scientific">Capnocytophaga catalasegens</name>
    <dbReference type="NCBI Taxonomy" id="1004260"/>
    <lineage>
        <taxon>Bacteria</taxon>
        <taxon>Pseudomonadati</taxon>
        <taxon>Bacteroidota</taxon>
        <taxon>Flavobacteriia</taxon>
        <taxon>Flavobacteriales</taxon>
        <taxon>Flavobacteriaceae</taxon>
        <taxon>Capnocytophaga</taxon>
    </lineage>
</organism>
<evidence type="ECO:0000313" key="2">
    <source>
        <dbReference type="EMBL" id="GJM53749.1"/>
    </source>
</evidence>
<name>A0AAV5AZF6_9FLAO</name>
<reference evidence="1 4" key="1">
    <citation type="submission" date="2021-11" db="EMBL/GenBank/DDBJ databases">
        <title>Draft genome sequence of Capnocytophaga sp. strain KC07075 isolated from cat oral cavity.</title>
        <authorList>
            <person name="Suzuki M."/>
            <person name="Imaoka K."/>
            <person name="Kimura M."/>
            <person name="Morikawa S."/>
            <person name="Maeda K."/>
        </authorList>
    </citation>
    <scope>NUCLEOTIDE SEQUENCE</scope>
    <source>
        <strain evidence="1">KC07075</strain>
        <strain evidence="2 4">KC07079</strain>
    </source>
</reference>
<dbReference type="RefSeq" id="WP_264847235.1">
    <property type="nucleotide sequence ID" value="NZ_BPMA01000044.1"/>
</dbReference>
<dbReference type="AlphaFoldDB" id="A0AAV5AZF6"/>
<dbReference type="Proteomes" id="UP001207736">
    <property type="component" value="Unassembled WGS sequence"/>
</dbReference>
<gene>
    <name evidence="1" type="ORF">RCZ15_18780</name>
    <name evidence="2" type="ORF">RCZ16_20650</name>
</gene>
<protein>
    <recommendedName>
        <fullName evidence="5">Lipoprotein</fullName>
    </recommendedName>
</protein>
<keyword evidence="4" id="KW-1185">Reference proteome</keyword>
<evidence type="ECO:0000313" key="1">
    <source>
        <dbReference type="EMBL" id="GJM50905.1"/>
    </source>
</evidence>
<comment type="caution">
    <text evidence="1">The sequence shown here is derived from an EMBL/GenBank/DDBJ whole genome shotgun (WGS) entry which is preliminary data.</text>
</comment>
<dbReference type="EMBL" id="BQKA01000034">
    <property type="protein sequence ID" value="GJM50905.1"/>
    <property type="molecule type" value="Genomic_DNA"/>
</dbReference>
<dbReference type="EMBL" id="BQKB01000049">
    <property type="protein sequence ID" value="GJM53749.1"/>
    <property type="molecule type" value="Genomic_DNA"/>
</dbReference>
<evidence type="ECO:0000313" key="4">
    <source>
        <dbReference type="Proteomes" id="UP001208692"/>
    </source>
</evidence>
<evidence type="ECO:0000313" key="3">
    <source>
        <dbReference type="Proteomes" id="UP001207736"/>
    </source>
</evidence>
<dbReference type="Proteomes" id="UP001208692">
    <property type="component" value="Unassembled WGS sequence"/>
</dbReference>
<accession>A0AAV5AZF6</accession>
<sequence>MKKIIFSLTTILLISCNSTDKKFLITNNNVGLLPKGLLVSKLDSVFAKDSLVKTAFEGEFRYASDERIMVFEKSGDKKQLLEITPSLPEGNNPQVVQDIQIMDERFATEKGICLKSTFADIKKVYKEFDVEASLMSVIVSPKESSLYFVFDKSELMASNTGEYTLNDIPDTATIKRLMVTWVK</sequence>
<evidence type="ECO:0008006" key="5">
    <source>
        <dbReference type="Google" id="ProtNLM"/>
    </source>
</evidence>
<proteinExistence type="predicted"/>
<dbReference type="PROSITE" id="PS51257">
    <property type="entry name" value="PROKAR_LIPOPROTEIN"/>
    <property type="match status" value="1"/>
</dbReference>